<evidence type="ECO:0000256" key="1">
    <source>
        <dbReference type="ARBA" id="ARBA00022801"/>
    </source>
</evidence>
<dbReference type="InterPro" id="IPR036526">
    <property type="entry name" value="C-N_Hydrolase_sf"/>
</dbReference>
<dbReference type="Gene3D" id="3.60.110.10">
    <property type="entry name" value="Carbon-nitrogen hydrolase"/>
    <property type="match status" value="1"/>
</dbReference>
<organism evidence="3 4">
    <name type="scientific">Desulfoglaeba alkanexedens ALDC</name>
    <dbReference type="NCBI Taxonomy" id="980445"/>
    <lineage>
        <taxon>Bacteria</taxon>
        <taxon>Pseudomonadati</taxon>
        <taxon>Thermodesulfobacteriota</taxon>
        <taxon>Syntrophobacteria</taxon>
        <taxon>Syntrophobacterales</taxon>
        <taxon>Syntrophobacteraceae</taxon>
        <taxon>Desulfoglaeba</taxon>
    </lineage>
</organism>
<dbReference type="RefSeq" id="WP_137424570.1">
    <property type="nucleotide sequence ID" value="NZ_CP040098.1"/>
</dbReference>
<dbReference type="PROSITE" id="PS50263">
    <property type="entry name" value="CN_HYDROLASE"/>
    <property type="match status" value="1"/>
</dbReference>
<feature type="domain" description="CN hydrolase" evidence="2">
    <location>
        <begin position="5"/>
        <end position="229"/>
    </location>
</feature>
<dbReference type="InterPro" id="IPR050345">
    <property type="entry name" value="Aliph_Amidase/BUP"/>
</dbReference>
<protein>
    <submittedName>
        <fullName evidence="3">Carbon-nitrogen hydrolase family protein</fullName>
    </submittedName>
</protein>
<keyword evidence="4" id="KW-1185">Reference proteome</keyword>
<evidence type="ECO:0000313" key="3">
    <source>
        <dbReference type="EMBL" id="QCQ22412.1"/>
    </source>
</evidence>
<evidence type="ECO:0000313" key="4">
    <source>
        <dbReference type="Proteomes" id="UP000298602"/>
    </source>
</evidence>
<proteinExistence type="predicted"/>
<dbReference type="CDD" id="cd07197">
    <property type="entry name" value="nitrilase"/>
    <property type="match status" value="1"/>
</dbReference>
<dbReference type="AlphaFoldDB" id="A0A4P8L6R6"/>
<dbReference type="Proteomes" id="UP000298602">
    <property type="component" value="Chromosome"/>
</dbReference>
<reference evidence="3 4" key="1">
    <citation type="submission" date="2019-05" db="EMBL/GenBank/DDBJ databases">
        <title>The Complete Genome Sequence of the n-alkane-degrading Desulfoglaeba alkanexedens ALDC reveals multiple alkylsuccinate synthase gene clusters.</title>
        <authorList>
            <person name="Callaghan A.V."/>
            <person name="Davidova I.A."/>
            <person name="Duncan K.E."/>
            <person name="Morris B."/>
            <person name="McInerney M.J."/>
        </authorList>
    </citation>
    <scope>NUCLEOTIDE SEQUENCE [LARGE SCALE GENOMIC DNA]</scope>
    <source>
        <strain evidence="3 4">ALDC</strain>
    </source>
</reference>
<reference evidence="3 4" key="2">
    <citation type="submission" date="2019-05" db="EMBL/GenBank/DDBJ databases">
        <authorList>
            <person name="Suflita J.M."/>
            <person name="Marks C.R."/>
        </authorList>
    </citation>
    <scope>NUCLEOTIDE SEQUENCE [LARGE SCALE GENOMIC DNA]</scope>
    <source>
        <strain evidence="3 4">ALDC</strain>
    </source>
</reference>
<dbReference type="SUPFAM" id="SSF56317">
    <property type="entry name" value="Carbon-nitrogen hydrolase"/>
    <property type="match status" value="1"/>
</dbReference>
<dbReference type="PANTHER" id="PTHR43674">
    <property type="entry name" value="NITRILASE C965.09-RELATED"/>
    <property type="match status" value="1"/>
</dbReference>
<dbReference type="EMBL" id="CP040098">
    <property type="protein sequence ID" value="QCQ22412.1"/>
    <property type="molecule type" value="Genomic_DNA"/>
</dbReference>
<dbReference type="KEGG" id="dax:FDQ92_09725"/>
<dbReference type="Pfam" id="PF00795">
    <property type="entry name" value="CN_hydrolase"/>
    <property type="match status" value="1"/>
</dbReference>
<name>A0A4P8L6R6_9BACT</name>
<accession>A0A4P8L6R6</accession>
<keyword evidence="1 3" id="KW-0378">Hydrolase</keyword>
<gene>
    <name evidence="3" type="ORF">FDQ92_09725</name>
</gene>
<dbReference type="GO" id="GO:0016811">
    <property type="term" value="F:hydrolase activity, acting on carbon-nitrogen (but not peptide) bonds, in linear amides"/>
    <property type="evidence" value="ECO:0007669"/>
    <property type="project" value="TreeGrafter"/>
</dbReference>
<dbReference type="InterPro" id="IPR003010">
    <property type="entry name" value="C-N_Hydrolase"/>
</dbReference>
<dbReference type="OrthoDB" id="9811121at2"/>
<dbReference type="PANTHER" id="PTHR43674:SF2">
    <property type="entry name" value="BETA-UREIDOPROPIONASE"/>
    <property type="match status" value="1"/>
</dbReference>
<sequence>MKENIRVAIVQPKPYPEFHDPKNLGHALLMLEKCRGQSLDVICFPEYFPFQGEEELAQAARQLDAYIVAGLVEAESDRLYNTATLFDRKGRLLGRQRKRNVGVLERQGLGITPGDGEFRSFTTDFGKIGIPVCIDFWGQPEAGKQLADQGAEIVFNMSLFPVLRGHWKTGALVRAFDNFLPVVGVNTADYNAMIGGRRYHQHGGGSFMIQPPKMLDKTEFGRWFRSLDTVKDWIRLELDALEKVHFVDVNLSTVRRFRREFWNRFGFQRV</sequence>
<evidence type="ECO:0000259" key="2">
    <source>
        <dbReference type="PROSITE" id="PS50263"/>
    </source>
</evidence>